<dbReference type="HOGENOM" id="CLU_1776492_0_0_9"/>
<feature type="transmembrane region" description="Helical" evidence="1">
    <location>
        <begin position="89"/>
        <end position="113"/>
    </location>
</feature>
<name>G8TV92_SULAD</name>
<proteinExistence type="predicted"/>
<sequence>MIRLSAPISYLPTVILWFATGIAAWHDWRVHRIPPFWIGVAVGTTGIWLLLGVWPISRLLWGAGIWGFYELGLRRMPESVGWGDVQWATLLMIGLGPWGIIPILAGHLGIEYFHWRYPHRVGHPWMPGAWGGLTGLGLFWIIWVHG</sequence>
<reference evidence="2 3" key="2">
    <citation type="journal article" date="2012" name="Stand. Genomic Sci.">
        <title>Complete genome sequence of the moderately thermophilic mineral-sulfide-oxidizing firmicute Sulfobacillus acidophilus type strain (NAL(T)).</title>
        <authorList>
            <person name="Anderson I."/>
            <person name="Chertkov O."/>
            <person name="Chen A."/>
            <person name="Saunders E."/>
            <person name="Lapidus A."/>
            <person name="Nolan M."/>
            <person name="Lucas S."/>
            <person name="Hammon N."/>
            <person name="Deshpande S."/>
            <person name="Cheng J.F."/>
            <person name="Han C."/>
            <person name="Tapia R."/>
            <person name="Goodwin L.A."/>
            <person name="Pitluck S."/>
            <person name="Liolios K."/>
            <person name="Pagani I."/>
            <person name="Ivanova N."/>
            <person name="Mikhailova N."/>
            <person name="Pati A."/>
            <person name="Palaniappan K."/>
            <person name="Land M."/>
            <person name="Pan C."/>
            <person name="Rohde M."/>
            <person name="Pukall R."/>
            <person name="Goker M."/>
            <person name="Detter J.C."/>
            <person name="Woyke T."/>
            <person name="Bristow J."/>
            <person name="Eisen J.A."/>
            <person name="Markowitz V."/>
            <person name="Hugenholtz P."/>
            <person name="Kyrpides N.C."/>
            <person name="Klenk H.P."/>
            <person name="Mavromatis K."/>
        </authorList>
    </citation>
    <scope>NUCLEOTIDE SEQUENCE [LARGE SCALE GENOMIC DNA]</scope>
    <source>
        <strain evidence="3">ATCC 700253 / DSM 10332 / NAL</strain>
    </source>
</reference>
<gene>
    <name evidence="2" type="ordered locus">Sulac_1232</name>
</gene>
<feature type="transmembrane region" description="Helical" evidence="1">
    <location>
        <begin position="125"/>
        <end position="143"/>
    </location>
</feature>
<dbReference type="EMBL" id="CP003179">
    <property type="protein sequence ID" value="AEW04732.1"/>
    <property type="molecule type" value="Genomic_DNA"/>
</dbReference>
<feature type="transmembrane region" description="Helical" evidence="1">
    <location>
        <begin position="6"/>
        <end position="24"/>
    </location>
</feature>
<feature type="transmembrane region" description="Helical" evidence="1">
    <location>
        <begin position="36"/>
        <end position="69"/>
    </location>
</feature>
<organism evidence="2 3">
    <name type="scientific">Sulfobacillus acidophilus (strain ATCC 700253 / DSM 10332 / NAL)</name>
    <dbReference type="NCBI Taxonomy" id="679936"/>
    <lineage>
        <taxon>Bacteria</taxon>
        <taxon>Bacillati</taxon>
        <taxon>Bacillota</taxon>
        <taxon>Clostridia</taxon>
        <taxon>Eubacteriales</taxon>
        <taxon>Clostridiales Family XVII. Incertae Sedis</taxon>
        <taxon>Sulfobacillus</taxon>
    </lineage>
</organism>
<protein>
    <submittedName>
        <fullName evidence="2">Uncharacterized protein</fullName>
    </submittedName>
</protein>
<dbReference type="Proteomes" id="UP000005439">
    <property type="component" value="Chromosome"/>
</dbReference>
<reference evidence="3" key="1">
    <citation type="submission" date="2011-12" db="EMBL/GenBank/DDBJ databases">
        <title>The complete genome of chromosome of Sulfobacillus acidophilus DSM 10332.</title>
        <authorList>
            <person name="Lucas S."/>
            <person name="Han J."/>
            <person name="Lapidus A."/>
            <person name="Bruce D."/>
            <person name="Goodwin L."/>
            <person name="Pitluck S."/>
            <person name="Peters L."/>
            <person name="Kyrpides N."/>
            <person name="Mavromatis K."/>
            <person name="Ivanova N."/>
            <person name="Mikhailova N."/>
            <person name="Chertkov O."/>
            <person name="Saunders E."/>
            <person name="Detter J.C."/>
            <person name="Tapia R."/>
            <person name="Han C."/>
            <person name="Land M."/>
            <person name="Hauser L."/>
            <person name="Markowitz V."/>
            <person name="Cheng J.-F."/>
            <person name="Hugenholtz P."/>
            <person name="Woyke T."/>
            <person name="Wu D."/>
            <person name="Pukall R."/>
            <person name="Gehrich-Schroeter G."/>
            <person name="Schneider S."/>
            <person name="Klenk H.-P."/>
            <person name="Eisen J.A."/>
        </authorList>
    </citation>
    <scope>NUCLEOTIDE SEQUENCE [LARGE SCALE GENOMIC DNA]</scope>
    <source>
        <strain evidence="3">ATCC 700253 / DSM 10332 / NAL</strain>
    </source>
</reference>
<dbReference type="PATRIC" id="fig|679936.5.peg.1290"/>
<evidence type="ECO:0000256" key="1">
    <source>
        <dbReference type="SAM" id="Phobius"/>
    </source>
</evidence>
<dbReference type="KEGG" id="sap:Sulac_1232"/>
<keyword evidence="1" id="KW-1133">Transmembrane helix</keyword>
<dbReference type="AlphaFoldDB" id="G8TV92"/>
<keyword evidence="3" id="KW-1185">Reference proteome</keyword>
<dbReference type="STRING" id="679936.Sulac_1232"/>
<keyword evidence="1" id="KW-0472">Membrane</keyword>
<evidence type="ECO:0000313" key="2">
    <source>
        <dbReference type="EMBL" id="AEW04732.1"/>
    </source>
</evidence>
<evidence type="ECO:0000313" key="3">
    <source>
        <dbReference type="Proteomes" id="UP000005439"/>
    </source>
</evidence>
<accession>G8TV92</accession>
<keyword evidence="1" id="KW-0812">Transmembrane</keyword>